<feature type="non-terminal residue" evidence="1">
    <location>
        <position position="1"/>
    </location>
</feature>
<gene>
    <name evidence="1" type="ORF">SPELUC_LOCUS14624</name>
</gene>
<dbReference type="EMBL" id="CAJVPW010043978">
    <property type="protein sequence ID" value="CAG8753142.1"/>
    <property type="molecule type" value="Genomic_DNA"/>
</dbReference>
<evidence type="ECO:0000313" key="1">
    <source>
        <dbReference type="EMBL" id="CAG8753142.1"/>
    </source>
</evidence>
<name>A0ACA9QJ01_9GLOM</name>
<comment type="caution">
    <text evidence="1">The sequence shown here is derived from an EMBL/GenBank/DDBJ whole genome shotgun (WGS) entry which is preliminary data.</text>
</comment>
<organism evidence="1 2">
    <name type="scientific">Cetraspora pellucida</name>
    <dbReference type="NCBI Taxonomy" id="1433469"/>
    <lineage>
        <taxon>Eukaryota</taxon>
        <taxon>Fungi</taxon>
        <taxon>Fungi incertae sedis</taxon>
        <taxon>Mucoromycota</taxon>
        <taxon>Glomeromycotina</taxon>
        <taxon>Glomeromycetes</taxon>
        <taxon>Diversisporales</taxon>
        <taxon>Gigasporaceae</taxon>
        <taxon>Cetraspora</taxon>
    </lineage>
</organism>
<keyword evidence="2" id="KW-1185">Reference proteome</keyword>
<accession>A0ACA9QJ01</accession>
<reference evidence="1" key="1">
    <citation type="submission" date="2021-06" db="EMBL/GenBank/DDBJ databases">
        <authorList>
            <person name="Kallberg Y."/>
            <person name="Tangrot J."/>
            <person name="Rosling A."/>
        </authorList>
    </citation>
    <scope>NUCLEOTIDE SEQUENCE</scope>
    <source>
        <strain evidence="1">28 12/20/2015</strain>
    </source>
</reference>
<protein>
    <submittedName>
        <fullName evidence="1">5151_t:CDS:1</fullName>
    </submittedName>
</protein>
<evidence type="ECO:0000313" key="2">
    <source>
        <dbReference type="Proteomes" id="UP000789366"/>
    </source>
</evidence>
<dbReference type="Proteomes" id="UP000789366">
    <property type="component" value="Unassembled WGS sequence"/>
</dbReference>
<proteinExistence type="predicted"/>
<sequence>QPKTTGKTVSGNFTNREDLKNRFFSETSGSHNLDEDIDDLANFFNGLAKVDDDINEIKLAANETIFNQKKQALTSKIQQLLSKCRVTSATSYLDRFSTKLTNQLNSIEKLEPKHQQELLQLEDDLRKAESKYNENLAKYNNPNTSPTEKTKLMLLVNEALDDIKRIKGKLKHNPLANLERYNYLDDLERLFAGNAPEPTNNPRGGREPGGSGSGGNGNGQTPNPLEDPKSFFTQNKTMLVFVLGLVGLALYLFIQKDDEEDEDIKENKKFMRQMAMMKMMNEKNNSPNEK</sequence>